<dbReference type="PROSITE" id="PS50175">
    <property type="entry name" value="ASP_PROT_RETROV"/>
    <property type="match status" value="1"/>
</dbReference>
<dbReference type="Proteomes" id="UP001333110">
    <property type="component" value="Unassembled WGS sequence"/>
</dbReference>
<evidence type="ECO:0000256" key="10">
    <source>
        <dbReference type="ARBA" id="ARBA00023172"/>
    </source>
</evidence>
<dbReference type="SUPFAM" id="SSF53098">
    <property type="entry name" value="Ribonuclease H-like"/>
    <property type="match status" value="1"/>
</dbReference>
<dbReference type="GO" id="GO:0006310">
    <property type="term" value="P:DNA recombination"/>
    <property type="evidence" value="ECO:0007669"/>
    <property type="project" value="UniProtKB-KW"/>
</dbReference>
<dbReference type="InterPro" id="IPR002156">
    <property type="entry name" value="RNaseH_domain"/>
</dbReference>
<dbReference type="InterPro" id="IPR012337">
    <property type="entry name" value="RNaseH-like_sf"/>
</dbReference>
<evidence type="ECO:0000256" key="6">
    <source>
        <dbReference type="ARBA" id="ARBA00022842"/>
    </source>
</evidence>
<dbReference type="InterPro" id="IPR001995">
    <property type="entry name" value="Peptidase_A2_cat"/>
</dbReference>
<evidence type="ECO:0000256" key="8">
    <source>
        <dbReference type="ARBA" id="ARBA00022908"/>
    </source>
</evidence>
<evidence type="ECO:0000256" key="5">
    <source>
        <dbReference type="ARBA" id="ARBA00022801"/>
    </source>
</evidence>
<dbReference type="InterPro" id="IPR041577">
    <property type="entry name" value="RT_RNaseH_2"/>
</dbReference>
<organism evidence="14 15">
    <name type="scientific">Mycteria americana</name>
    <name type="common">Wood stork</name>
    <dbReference type="NCBI Taxonomy" id="33587"/>
    <lineage>
        <taxon>Eukaryota</taxon>
        <taxon>Metazoa</taxon>
        <taxon>Chordata</taxon>
        <taxon>Craniata</taxon>
        <taxon>Vertebrata</taxon>
        <taxon>Euteleostomi</taxon>
        <taxon>Archelosauria</taxon>
        <taxon>Archosauria</taxon>
        <taxon>Dinosauria</taxon>
        <taxon>Saurischia</taxon>
        <taxon>Theropoda</taxon>
        <taxon>Coelurosauria</taxon>
        <taxon>Aves</taxon>
        <taxon>Neognathae</taxon>
        <taxon>Neoaves</taxon>
        <taxon>Aequornithes</taxon>
        <taxon>Ciconiiformes</taxon>
        <taxon>Ciconiidae</taxon>
        <taxon>Mycteria</taxon>
    </lineage>
</organism>
<evidence type="ECO:0000256" key="1">
    <source>
        <dbReference type="ARBA" id="ARBA00010879"/>
    </source>
</evidence>
<keyword evidence="9" id="KW-0695">RNA-directed DNA polymerase</keyword>
<dbReference type="PANTHER" id="PTHR33064">
    <property type="entry name" value="POL PROTEIN"/>
    <property type="match status" value="1"/>
</dbReference>
<sequence>MLRLLNFYRQSHSPKKGGLGKQEKEIEFLVDTGASFSVLNQELIPVSKDFVTVVGATGQQEKVFFLKPLNFKDLHPVVANPYTLLTKLQVWFTVLDLKDAFFCLPLAKESQNLFAFEWESPTTGRKTQLTWTVLPQGFKNSPTIFGNQLARELETWDPPSRDGTLLQYVDDLLIATETKSDCIQWTINLLNFWGLNGEAQNAFKTLKKELMKAPALGLPDVTKPFWLFSHEKQGIALGVLAQRLGLYKRAVAYFSKQLDEVSKGWPGCLRAVAAVVLNIQEARKFTLGQKITVLAILVEPDDVSIEVTNVTNPASFLRGVTSESLIHDCLETIETVYSSRPDLKEEPLEDAQDSWFMDGSSYAGYVVTTASKVIESQSLPAGTSAQKAEIIALTRALELAKGKKINI</sequence>
<dbReference type="Pfam" id="PF00078">
    <property type="entry name" value="RVT_1"/>
    <property type="match status" value="1"/>
</dbReference>
<comment type="similarity">
    <text evidence="1">Belongs to the beta type-B retroviral polymerase family. HERV class-II K(HML-2) pol subfamily.</text>
</comment>
<accession>A0AAN7N8T5</accession>
<proteinExistence type="inferred from homology"/>
<dbReference type="InterPro" id="IPR043128">
    <property type="entry name" value="Rev_trsase/Diguanyl_cyclase"/>
</dbReference>
<dbReference type="InterPro" id="IPR001969">
    <property type="entry name" value="Aspartic_peptidase_AS"/>
</dbReference>
<dbReference type="InterPro" id="IPR000477">
    <property type="entry name" value="RT_dom"/>
</dbReference>
<dbReference type="PROSITE" id="PS50879">
    <property type="entry name" value="RNASE_H_1"/>
    <property type="match status" value="1"/>
</dbReference>
<evidence type="ECO:0000259" key="13">
    <source>
        <dbReference type="PROSITE" id="PS50879"/>
    </source>
</evidence>
<feature type="domain" description="Reverse transcriptase" evidence="12">
    <location>
        <begin position="1"/>
        <end position="241"/>
    </location>
</feature>
<keyword evidence="5" id="KW-0378">Hydrolase</keyword>
<evidence type="ECO:0000259" key="12">
    <source>
        <dbReference type="PROSITE" id="PS50878"/>
    </source>
</evidence>
<protein>
    <recommendedName>
        <fullName evidence="2">ribonuclease H</fullName>
        <ecNumber evidence="2">3.1.26.4</ecNumber>
    </recommendedName>
</protein>
<keyword evidence="6" id="KW-0460">Magnesium</keyword>
<dbReference type="GO" id="GO:0006508">
    <property type="term" value="P:proteolysis"/>
    <property type="evidence" value="ECO:0007669"/>
    <property type="project" value="InterPro"/>
</dbReference>
<dbReference type="SUPFAM" id="SSF50630">
    <property type="entry name" value="Acid proteases"/>
    <property type="match status" value="1"/>
</dbReference>
<dbReference type="GO" id="GO:0003964">
    <property type="term" value="F:RNA-directed DNA polymerase activity"/>
    <property type="evidence" value="ECO:0007669"/>
    <property type="project" value="UniProtKB-KW"/>
</dbReference>
<dbReference type="Gene3D" id="3.10.20.370">
    <property type="match status" value="1"/>
</dbReference>
<gene>
    <name evidence="14" type="ORF">QYF61_007716</name>
</gene>
<dbReference type="PANTHER" id="PTHR33064:SF38">
    <property type="entry name" value="LRRGT00076-LIKE"/>
    <property type="match status" value="1"/>
</dbReference>
<dbReference type="InterPro" id="IPR021109">
    <property type="entry name" value="Peptidase_aspartic_dom_sf"/>
</dbReference>
<comment type="caution">
    <text evidence="14">The sequence shown here is derived from an EMBL/GenBank/DDBJ whole genome shotgun (WGS) entry which is preliminary data.</text>
</comment>
<dbReference type="InterPro" id="IPR051320">
    <property type="entry name" value="Viral_Replic_Matur_Polypro"/>
</dbReference>
<dbReference type="PROSITE" id="PS50878">
    <property type="entry name" value="RT_POL"/>
    <property type="match status" value="1"/>
</dbReference>
<evidence type="ECO:0000256" key="7">
    <source>
        <dbReference type="ARBA" id="ARBA00022884"/>
    </source>
</evidence>
<feature type="domain" description="Peptidase A2" evidence="11">
    <location>
        <begin position="26"/>
        <end position="45"/>
    </location>
</feature>
<dbReference type="GO" id="GO:0004523">
    <property type="term" value="F:RNA-DNA hybrid ribonuclease activity"/>
    <property type="evidence" value="ECO:0007669"/>
    <property type="project" value="UniProtKB-EC"/>
</dbReference>
<evidence type="ECO:0000259" key="11">
    <source>
        <dbReference type="PROSITE" id="PS50175"/>
    </source>
</evidence>
<dbReference type="EMBL" id="JAUNZN010000018">
    <property type="protein sequence ID" value="KAK4810742.1"/>
    <property type="molecule type" value="Genomic_DNA"/>
</dbReference>
<evidence type="ECO:0000256" key="4">
    <source>
        <dbReference type="ARBA" id="ARBA00022695"/>
    </source>
</evidence>
<dbReference type="Gene3D" id="3.30.420.10">
    <property type="entry name" value="Ribonuclease H-like superfamily/Ribonuclease H"/>
    <property type="match status" value="1"/>
</dbReference>
<dbReference type="PROSITE" id="PS00141">
    <property type="entry name" value="ASP_PROTEASE"/>
    <property type="match status" value="1"/>
</dbReference>
<keyword evidence="10" id="KW-0233">DNA recombination</keyword>
<keyword evidence="8" id="KW-0229">DNA integration</keyword>
<evidence type="ECO:0000313" key="14">
    <source>
        <dbReference type="EMBL" id="KAK4810742.1"/>
    </source>
</evidence>
<dbReference type="GO" id="GO:0004190">
    <property type="term" value="F:aspartic-type endopeptidase activity"/>
    <property type="evidence" value="ECO:0007669"/>
    <property type="project" value="InterPro"/>
</dbReference>
<evidence type="ECO:0000256" key="2">
    <source>
        <dbReference type="ARBA" id="ARBA00012180"/>
    </source>
</evidence>
<keyword evidence="7" id="KW-0694">RNA-binding</keyword>
<dbReference type="Gene3D" id="3.30.70.270">
    <property type="match status" value="1"/>
</dbReference>
<feature type="domain" description="RNase H type-1" evidence="13">
    <location>
        <begin position="349"/>
        <end position="407"/>
    </location>
</feature>
<dbReference type="Pfam" id="PF17919">
    <property type="entry name" value="RT_RNaseH_2"/>
    <property type="match status" value="1"/>
</dbReference>
<evidence type="ECO:0000313" key="15">
    <source>
        <dbReference type="Proteomes" id="UP001333110"/>
    </source>
</evidence>
<evidence type="ECO:0000256" key="3">
    <source>
        <dbReference type="ARBA" id="ARBA00022679"/>
    </source>
</evidence>
<name>A0AAN7N8T5_MYCAM</name>
<dbReference type="GO" id="GO:0003723">
    <property type="term" value="F:RNA binding"/>
    <property type="evidence" value="ECO:0007669"/>
    <property type="project" value="UniProtKB-KW"/>
</dbReference>
<keyword evidence="3" id="KW-0808">Transferase</keyword>
<dbReference type="AlphaFoldDB" id="A0AAN7N8T5"/>
<dbReference type="EC" id="3.1.26.4" evidence="2"/>
<keyword evidence="4" id="KW-0548">Nucleotidyltransferase</keyword>
<dbReference type="InterPro" id="IPR043502">
    <property type="entry name" value="DNA/RNA_pol_sf"/>
</dbReference>
<evidence type="ECO:0000256" key="9">
    <source>
        <dbReference type="ARBA" id="ARBA00022918"/>
    </source>
</evidence>
<keyword evidence="15" id="KW-1185">Reference proteome</keyword>
<dbReference type="SUPFAM" id="SSF56672">
    <property type="entry name" value="DNA/RNA polymerases"/>
    <property type="match status" value="1"/>
</dbReference>
<dbReference type="InterPro" id="IPR036397">
    <property type="entry name" value="RNaseH_sf"/>
</dbReference>
<dbReference type="Gene3D" id="2.40.70.10">
    <property type="entry name" value="Acid Proteases"/>
    <property type="match status" value="1"/>
</dbReference>
<reference evidence="14 15" key="1">
    <citation type="journal article" date="2023" name="J. Hered.">
        <title>Chromosome-level genome of the wood stork (Mycteria americana) provides insight into avian chromosome evolution.</title>
        <authorList>
            <person name="Flamio R. Jr."/>
            <person name="Ramstad K.M."/>
        </authorList>
    </citation>
    <scope>NUCLEOTIDE SEQUENCE [LARGE SCALE GENOMIC DNA]</scope>
    <source>
        <strain evidence="14">JAX WOST 10</strain>
    </source>
</reference>
<dbReference type="GO" id="GO:0015074">
    <property type="term" value="P:DNA integration"/>
    <property type="evidence" value="ECO:0007669"/>
    <property type="project" value="UniProtKB-KW"/>
</dbReference>